<gene>
    <name evidence="1" type="ORF">LHCIRMBIA104_00891</name>
</gene>
<dbReference type="EMBL" id="CBUL010000135">
    <property type="protein sequence ID" value="CDI60865.1"/>
    <property type="molecule type" value="Genomic_DNA"/>
</dbReference>
<dbReference type="Proteomes" id="UP000017247">
    <property type="component" value="Unassembled WGS sequence"/>
</dbReference>
<dbReference type="AlphaFoldDB" id="U6FCU5"/>
<protein>
    <submittedName>
        <fullName evidence="1">Uncharacterized protein</fullName>
    </submittedName>
</protein>
<name>U6FCU5_LACHE</name>
<accession>U6FCU5</accession>
<organism evidence="1">
    <name type="scientific">Lactobacillus helveticus CIRM-BIA 104</name>
    <dbReference type="NCBI Taxonomy" id="1226333"/>
    <lineage>
        <taxon>Bacteria</taxon>
        <taxon>Bacillati</taxon>
        <taxon>Bacillota</taxon>
        <taxon>Bacilli</taxon>
        <taxon>Lactobacillales</taxon>
        <taxon>Lactobacillaceae</taxon>
        <taxon>Lactobacillus</taxon>
    </lineage>
</organism>
<reference evidence="1" key="1">
    <citation type="submission" date="2013-09" db="EMBL/GenBank/DDBJ databases">
        <title>Draft Genome Sequence of five Lactobacillus helveticus strains CIRM-BIA 101T, 103, 104, 951 and 953 isolated from milk product.</title>
        <authorList>
            <person name="Valence F."/>
            <person name="Chuat V."/>
            <person name="Ma L."/>
            <person name="Creno S."/>
            <person name="Falentin H."/>
            <person name="Lortal S."/>
            <person name="Bizet C."/>
            <person name="Clermont D."/>
            <person name="Loux V."/>
            <person name="Bouchier C."/>
            <person name="Cousin S."/>
        </authorList>
    </citation>
    <scope>NUCLEOTIDE SEQUENCE [LARGE SCALE GENOMIC DNA]</scope>
    <source>
        <strain evidence="1">CIRM-BIA 104</strain>
    </source>
</reference>
<comment type="caution">
    <text evidence="1">The sequence shown here is derived from an EMBL/GenBank/DDBJ whole genome shotgun (WGS) entry which is preliminary data.</text>
</comment>
<dbReference type="HOGENOM" id="CLU_3044659_0_0_9"/>
<proteinExistence type="predicted"/>
<evidence type="ECO:0000313" key="1">
    <source>
        <dbReference type="EMBL" id="CDI60865.1"/>
    </source>
</evidence>
<sequence length="54" mass="6375">MNKINDFCIDFCQKHHVDPEELEEVFAFGRNSHDADVLSDLVNRGIKTCYYKRI</sequence>